<organism evidence="10 11">
    <name type="scientific">Geothermobacter ehrlichii</name>
    <dbReference type="NCBI Taxonomy" id="213224"/>
    <lineage>
        <taxon>Bacteria</taxon>
        <taxon>Pseudomonadati</taxon>
        <taxon>Thermodesulfobacteriota</taxon>
        <taxon>Desulfuromonadia</taxon>
        <taxon>Desulfuromonadales</taxon>
        <taxon>Geothermobacteraceae</taxon>
        <taxon>Geothermobacter</taxon>
    </lineage>
</organism>
<dbReference type="Pfam" id="PF12704">
    <property type="entry name" value="MacB_PCD"/>
    <property type="match status" value="1"/>
</dbReference>
<dbReference type="AlphaFoldDB" id="A0A5D3WK13"/>
<evidence type="ECO:0000256" key="6">
    <source>
        <dbReference type="ARBA" id="ARBA00023136"/>
    </source>
</evidence>
<evidence type="ECO:0000313" key="11">
    <source>
        <dbReference type="Proteomes" id="UP000324159"/>
    </source>
</evidence>
<keyword evidence="4 7" id="KW-0812">Transmembrane</keyword>
<evidence type="ECO:0000259" key="8">
    <source>
        <dbReference type="Pfam" id="PF02687"/>
    </source>
</evidence>
<dbReference type="RefSeq" id="WP_148895629.1">
    <property type="nucleotide sequence ID" value="NZ_VNIB01000005.1"/>
</dbReference>
<keyword evidence="3" id="KW-1003">Cell membrane</keyword>
<feature type="transmembrane region" description="Helical" evidence="7">
    <location>
        <begin position="326"/>
        <end position="348"/>
    </location>
</feature>
<feature type="transmembrane region" description="Helical" evidence="7">
    <location>
        <begin position="276"/>
        <end position="294"/>
    </location>
</feature>
<evidence type="ECO:0000256" key="3">
    <source>
        <dbReference type="ARBA" id="ARBA00022475"/>
    </source>
</evidence>
<comment type="caution">
    <text evidence="10">The sequence shown here is derived from an EMBL/GenBank/DDBJ whole genome shotgun (WGS) entry which is preliminary data.</text>
</comment>
<name>A0A5D3WK13_9BACT</name>
<dbReference type="PANTHER" id="PTHR30489">
    <property type="entry name" value="LIPOPROTEIN-RELEASING SYSTEM TRANSMEMBRANE PROTEIN LOLE"/>
    <property type="match status" value="1"/>
</dbReference>
<dbReference type="InterPro" id="IPR025857">
    <property type="entry name" value="MacB_PCD"/>
</dbReference>
<sequence>MTDLKRAPLLHLAWKNIWRNRRRTLITLAAVALSVTLVQAFHNLSHGVYRQMIDNGVRAGSGHLAIYHRGYLQSRDERLLWSPKRLPADIAALPGVTAVLPRIYLAGLAQSSRESRGIVLTGVDPAAERAVNPFLKQRIAGEPFSRADSRKVIIGERLLRELKLKPGQKLVITVQRTDGELASELFRVGAVIRTGLREIDGSLVMAGRERVANLAGQPGTIHELAVILDTAERDRQVAPAVASLLEGRNELGLVPWDLAMPNLANAIKLDYASQKFIFLIILLIVAIGVVNTQLMSVMERQREFGVLLAIGSSPARLRRLVLFEGLLLGGFAGLVGSLLGALATLYLAEIGIDLRRFLPENLEFGGVVFDPVLRATWDFGYMLRIAVYVVVLSLLAGLYPAHRAGRIRPAEAMRKV</sequence>
<proteinExistence type="inferred from homology"/>
<feature type="domain" description="MacB-like periplasmic core" evidence="9">
    <location>
        <begin position="24"/>
        <end position="206"/>
    </location>
</feature>
<comment type="similarity">
    <text evidence="2">Belongs to the ABC-4 integral membrane protein family. LolC/E subfamily.</text>
</comment>
<gene>
    <name evidence="10" type="ORF">EDC39_10550</name>
</gene>
<dbReference type="OrthoDB" id="9809768at2"/>
<dbReference type="Pfam" id="PF02687">
    <property type="entry name" value="FtsX"/>
    <property type="match status" value="1"/>
</dbReference>
<evidence type="ECO:0000256" key="1">
    <source>
        <dbReference type="ARBA" id="ARBA00004651"/>
    </source>
</evidence>
<dbReference type="PANTHER" id="PTHR30489:SF0">
    <property type="entry name" value="LIPOPROTEIN-RELEASING SYSTEM TRANSMEMBRANE PROTEIN LOLE"/>
    <property type="match status" value="1"/>
</dbReference>
<reference evidence="10 11" key="1">
    <citation type="submission" date="2019-07" db="EMBL/GenBank/DDBJ databases">
        <title>Genomic Encyclopedia of Type Strains, Phase IV (KMG-IV): sequencing the most valuable type-strain genomes for metagenomic binning, comparative biology and taxonomic classification.</title>
        <authorList>
            <person name="Goeker M."/>
        </authorList>
    </citation>
    <scope>NUCLEOTIDE SEQUENCE [LARGE SCALE GENOMIC DNA]</scope>
    <source>
        <strain evidence="10 11">SS015</strain>
    </source>
</reference>
<dbReference type="GO" id="GO:0098797">
    <property type="term" value="C:plasma membrane protein complex"/>
    <property type="evidence" value="ECO:0007669"/>
    <property type="project" value="TreeGrafter"/>
</dbReference>
<keyword evidence="5 7" id="KW-1133">Transmembrane helix</keyword>
<protein>
    <submittedName>
        <fullName evidence="10">ABC-type lipoprotein release transport system permease subunit</fullName>
    </submittedName>
</protein>
<feature type="transmembrane region" description="Helical" evidence="7">
    <location>
        <begin position="381"/>
        <end position="399"/>
    </location>
</feature>
<evidence type="ECO:0000256" key="4">
    <source>
        <dbReference type="ARBA" id="ARBA00022692"/>
    </source>
</evidence>
<comment type="subcellular location">
    <subcellularLocation>
        <location evidence="1">Cell membrane</location>
        <topology evidence="1">Multi-pass membrane protein</topology>
    </subcellularLocation>
</comment>
<evidence type="ECO:0000256" key="5">
    <source>
        <dbReference type="ARBA" id="ARBA00022989"/>
    </source>
</evidence>
<evidence type="ECO:0000259" key="9">
    <source>
        <dbReference type="Pfam" id="PF12704"/>
    </source>
</evidence>
<dbReference type="GO" id="GO:0044874">
    <property type="term" value="P:lipoprotein localization to outer membrane"/>
    <property type="evidence" value="ECO:0007669"/>
    <property type="project" value="TreeGrafter"/>
</dbReference>
<evidence type="ECO:0000256" key="7">
    <source>
        <dbReference type="SAM" id="Phobius"/>
    </source>
</evidence>
<keyword evidence="6 7" id="KW-0472">Membrane</keyword>
<keyword evidence="11" id="KW-1185">Reference proteome</keyword>
<evidence type="ECO:0000313" key="10">
    <source>
        <dbReference type="EMBL" id="TYO98688.1"/>
    </source>
</evidence>
<feature type="domain" description="ABC3 transporter permease C-terminal" evidence="8">
    <location>
        <begin position="276"/>
        <end position="407"/>
    </location>
</feature>
<dbReference type="InterPro" id="IPR003838">
    <property type="entry name" value="ABC3_permease_C"/>
</dbReference>
<dbReference type="Proteomes" id="UP000324159">
    <property type="component" value="Unassembled WGS sequence"/>
</dbReference>
<keyword evidence="10" id="KW-0449">Lipoprotein</keyword>
<dbReference type="InterPro" id="IPR051447">
    <property type="entry name" value="Lipoprotein-release_system"/>
</dbReference>
<evidence type="ECO:0000256" key="2">
    <source>
        <dbReference type="ARBA" id="ARBA00005236"/>
    </source>
</evidence>
<dbReference type="EMBL" id="VNIB01000005">
    <property type="protein sequence ID" value="TYO98688.1"/>
    <property type="molecule type" value="Genomic_DNA"/>
</dbReference>
<accession>A0A5D3WK13</accession>